<evidence type="ECO:0000313" key="3">
    <source>
        <dbReference type="EMBL" id="ORX67371.1"/>
    </source>
</evidence>
<feature type="region of interest" description="Disordered" evidence="2">
    <location>
        <begin position="160"/>
        <end position="186"/>
    </location>
</feature>
<feature type="region of interest" description="Disordered" evidence="2">
    <location>
        <begin position="287"/>
        <end position="309"/>
    </location>
</feature>
<reference evidence="3 4" key="1">
    <citation type="submission" date="2016-08" db="EMBL/GenBank/DDBJ databases">
        <title>A Parts List for Fungal Cellulosomes Revealed by Comparative Genomics.</title>
        <authorList>
            <consortium name="DOE Joint Genome Institute"/>
            <person name="Haitjema C.H."/>
            <person name="Gilmore S.P."/>
            <person name="Henske J.K."/>
            <person name="Solomon K.V."/>
            <person name="De Groot R."/>
            <person name="Kuo A."/>
            <person name="Mondo S.J."/>
            <person name="Salamov A.A."/>
            <person name="Labutti K."/>
            <person name="Zhao Z."/>
            <person name="Chiniquy J."/>
            <person name="Barry K."/>
            <person name="Brewer H.M."/>
            <person name="Purvine S.O."/>
            <person name="Wright A.T."/>
            <person name="Boxma B."/>
            <person name="Van Alen T."/>
            <person name="Hackstein J.H."/>
            <person name="Baker S.E."/>
            <person name="Grigoriev I.V."/>
            <person name="O'Malley M.A."/>
        </authorList>
    </citation>
    <scope>NUCLEOTIDE SEQUENCE [LARGE SCALE GENOMIC DNA]</scope>
    <source>
        <strain evidence="3 4">S4</strain>
    </source>
</reference>
<dbReference type="EMBL" id="MCFG01000435">
    <property type="protein sequence ID" value="ORX67371.1"/>
    <property type="molecule type" value="Genomic_DNA"/>
</dbReference>
<keyword evidence="4" id="KW-1185">Reference proteome</keyword>
<dbReference type="Proteomes" id="UP000193944">
    <property type="component" value="Unassembled WGS sequence"/>
</dbReference>
<reference evidence="3 4" key="2">
    <citation type="submission" date="2016-08" db="EMBL/GenBank/DDBJ databases">
        <title>Pervasive Adenine N6-methylation of Active Genes in Fungi.</title>
        <authorList>
            <consortium name="DOE Joint Genome Institute"/>
            <person name="Mondo S.J."/>
            <person name="Dannebaum R.O."/>
            <person name="Kuo R.C."/>
            <person name="Labutti K."/>
            <person name="Haridas S."/>
            <person name="Kuo A."/>
            <person name="Salamov A."/>
            <person name="Ahrendt S.R."/>
            <person name="Lipzen A."/>
            <person name="Sullivan W."/>
            <person name="Andreopoulos W.B."/>
            <person name="Clum A."/>
            <person name="Lindquist E."/>
            <person name="Daum C."/>
            <person name="Ramamoorthy G.K."/>
            <person name="Gryganskyi A."/>
            <person name="Culley D."/>
            <person name="Magnuson J.K."/>
            <person name="James T.Y."/>
            <person name="O'Malley M.A."/>
            <person name="Stajich J.E."/>
            <person name="Spatafora J.W."/>
            <person name="Visel A."/>
            <person name="Grigoriev I.V."/>
        </authorList>
    </citation>
    <scope>NUCLEOTIDE SEQUENCE [LARGE SCALE GENOMIC DNA]</scope>
    <source>
        <strain evidence="3 4">S4</strain>
    </source>
</reference>
<feature type="coiled-coil region" evidence="1">
    <location>
        <begin position="207"/>
        <end position="240"/>
    </location>
</feature>
<keyword evidence="1" id="KW-0175">Coiled coil</keyword>
<dbReference type="OrthoDB" id="2145869at2759"/>
<proteinExistence type="predicted"/>
<comment type="caution">
    <text evidence="3">The sequence shown here is derived from an EMBL/GenBank/DDBJ whole genome shotgun (WGS) entry which is preliminary data.</text>
</comment>
<sequence>MTYSTIDEPIALTGKVYRKTSLLKIKPYLFLCLPISVDDCAYIYNKISNRRNTLNDPYAPLFIGHLAIASINAEAILIVLSSKVDLDNPTFIHFKKTGRKLRFCNILFNKDVDKKLSYKDSDMTLKLTTDNEKDKTFNTTDSNITNSLIDIEHEIIRISEQSNDDDDDDEITDEIPSHSEIPKPIIPQNKISDDIFNESFNYNYQCCEKYIENYNKEKEMEKEKEKEKEKENELKLKTSQNSLLKQDSQQDDLTILNDTLLLNDKDFNFKSKNQSNPNLSFIPTTISRKQQQQQLNNNNNNNNNNQKNKLDNIILSSDNEGLLIENNDNKPIDSIFSIHPTLDEIIYETNLLMQGNPLPMSMPMSMQMPIFSCSITITNDSYAFTSTTI</sequence>
<accession>A0A1Y1W1I6</accession>
<feature type="compositionally biased region" description="Low complexity" evidence="2">
    <location>
        <begin position="289"/>
        <end position="307"/>
    </location>
</feature>
<organism evidence="3 4">
    <name type="scientific">Anaeromyces robustus</name>
    <dbReference type="NCBI Taxonomy" id="1754192"/>
    <lineage>
        <taxon>Eukaryota</taxon>
        <taxon>Fungi</taxon>
        <taxon>Fungi incertae sedis</taxon>
        <taxon>Chytridiomycota</taxon>
        <taxon>Chytridiomycota incertae sedis</taxon>
        <taxon>Neocallimastigomycetes</taxon>
        <taxon>Neocallimastigales</taxon>
        <taxon>Neocallimastigaceae</taxon>
        <taxon>Anaeromyces</taxon>
    </lineage>
</organism>
<evidence type="ECO:0000256" key="2">
    <source>
        <dbReference type="SAM" id="MobiDB-lite"/>
    </source>
</evidence>
<protein>
    <submittedName>
        <fullName evidence="3">Uncharacterized protein</fullName>
    </submittedName>
</protein>
<gene>
    <name evidence="3" type="ORF">BCR32DRAFT_250430</name>
</gene>
<feature type="compositionally biased region" description="Acidic residues" evidence="2">
    <location>
        <begin position="162"/>
        <end position="173"/>
    </location>
</feature>
<name>A0A1Y1W1I6_9FUNG</name>
<dbReference type="AlphaFoldDB" id="A0A1Y1W1I6"/>
<evidence type="ECO:0000256" key="1">
    <source>
        <dbReference type="SAM" id="Coils"/>
    </source>
</evidence>
<evidence type="ECO:0000313" key="4">
    <source>
        <dbReference type="Proteomes" id="UP000193944"/>
    </source>
</evidence>